<name>A0A1J1LQ65_9CYAN</name>
<keyword evidence="2" id="KW-1185">Reference proteome</keyword>
<dbReference type="EMBL" id="CZDF01000158">
    <property type="protein sequence ID" value="CUR33705.1"/>
    <property type="molecule type" value="Genomic_DNA"/>
</dbReference>
<sequence>MSVTSYELDREVFTLLNAGANSLGDWQGAASGISDYVASWGMERFWAMSRSSVLLGGGVPNAAGGSDEQRRYFAWGVARVVLCKIVGSHLNIKAEMTTEQFQERFRNLNFNQQVLLTDLLIEISDTIQFWTMRIKDAKDSKLPV</sequence>
<accession>A0A1J1LQ65</accession>
<dbReference type="Proteomes" id="UP000184315">
    <property type="component" value="Unassembled WGS sequence"/>
</dbReference>
<dbReference type="OrthoDB" id="516655at2"/>
<gene>
    <name evidence="1" type="ORF">PL9214520244</name>
</gene>
<dbReference type="STRING" id="671072.PL9214520244"/>
<dbReference type="RefSeq" id="WP_072720311.1">
    <property type="nucleotide sequence ID" value="NZ_LN889803.1"/>
</dbReference>
<reference evidence="2" key="1">
    <citation type="submission" date="2015-10" db="EMBL/GenBank/DDBJ databases">
        <authorList>
            <person name="Regsiter A."/>
            <person name="william w."/>
        </authorList>
    </citation>
    <scope>NUCLEOTIDE SEQUENCE [LARGE SCALE GENOMIC DNA]</scope>
</reference>
<evidence type="ECO:0000313" key="2">
    <source>
        <dbReference type="Proteomes" id="UP000184315"/>
    </source>
</evidence>
<proteinExistence type="predicted"/>
<dbReference type="AlphaFoldDB" id="A0A1J1LQ65"/>
<organism evidence="1 2">
    <name type="scientific">Planktothrix tepida PCC 9214</name>
    <dbReference type="NCBI Taxonomy" id="671072"/>
    <lineage>
        <taxon>Bacteria</taxon>
        <taxon>Bacillati</taxon>
        <taxon>Cyanobacteriota</taxon>
        <taxon>Cyanophyceae</taxon>
        <taxon>Oscillatoriophycideae</taxon>
        <taxon>Oscillatoriales</taxon>
        <taxon>Microcoleaceae</taxon>
        <taxon>Planktothrix</taxon>
    </lineage>
</organism>
<protein>
    <submittedName>
        <fullName evidence="1">Uncharacterized protein</fullName>
    </submittedName>
</protein>
<evidence type="ECO:0000313" key="1">
    <source>
        <dbReference type="EMBL" id="CUR33705.1"/>
    </source>
</evidence>